<proteinExistence type="predicted"/>
<dbReference type="EMBL" id="SRZB01000018">
    <property type="protein sequence ID" value="TGX98384.1"/>
    <property type="molecule type" value="Genomic_DNA"/>
</dbReference>
<keyword evidence="2" id="KW-1185">Reference proteome</keyword>
<evidence type="ECO:0000313" key="2">
    <source>
        <dbReference type="Proteomes" id="UP000307720"/>
    </source>
</evidence>
<organism evidence="1 2">
    <name type="scientific">Hominisplanchenecus murintestinalis</name>
    <dbReference type="NCBI Taxonomy" id="2941517"/>
    <lineage>
        <taxon>Bacteria</taxon>
        <taxon>Bacillati</taxon>
        <taxon>Bacillota</taxon>
        <taxon>Clostridia</taxon>
        <taxon>Lachnospirales</taxon>
        <taxon>Lachnospiraceae</taxon>
        <taxon>Hominisplanchenecus</taxon>
    </lineage>
</organism>
<accession>A0AC61QZ80</accession>
<sequence length="74" mass="8617">MFTYEDFKSLSGITDRDELMSAVAQIPEEDLRTALFITLLSWGKNIEINEELWKREHERANKAEAMLNSQPSEK</sequence>
<evidence type="ECO:0000313" key="1">
    <source>
        <dbReference type="EMBL" id="TGX98384.1"/>
    </source>
</evidence>
<dbReference type="Proteomes" id="UP000307720">
    <property type="component" value="Unassembled WGS sequence"/>
</dbReference>
<comment type="caution">
    <text evidence="1">The sequence shown here is derived from an EMBL/GenBank/DDBJ whole genome shotgun (WGS) entry which is preliminary data.</text>
</comment>
<name>A0AC61QZ80_9FIRM</name>
<reference evidence="1" key="1">
    <citation type="submission" date="2019-04" db="EMBL/GenBank/DDBJ databases">
        <title>Microbes associate with the intestines of laboratory mice.</title>
        <authorList>
            <person name="Navarre W."/>
            <person name="Wong E."/>
            <person name="Huang K."/>
            <person name="Tropini C."/>
            <person name="Ng K."/>
            <person name="Yu B."/>
        </authorList>
    </citation>
    <scope>NUCLEOTIDE SEQUENCE</scope>
    <source>
        <strain evidence="1">NM72_1-8</strain>
    </source>
</reference>
<gene>
    <name evidence="1" type="ORF">E5357_09200</name>
</gene>
<protein>
    <submittedName>
        <fullName evidence="1">Uncharacterized protein</fullName>
    </submittedName>
</protein>